<evidence type="ECO:0000256" key="1">
    <source>
        <dbReference type="SAM" id="MobiDB-lite"/>
    </source>
</evidence>
<dbReference type="EMBL" id="MU005794">
    <property type="protein sequence ID" value="KAF2702666.1"/>
    <property type="molecule type" value="Genomic_DNA"/>
</dbReference>
<sequence length="97" mass="11199">MVYPARRLDQYVQYSHLILILILILITISGRASSERTCRRSARLRPYQKHQSFTDRRLVTKSQAFSRLGNMPFLSHIRSAPVTRQPATSDHASDQTD</sequence>
<name>A0A6G1JPZ0_9PLEO</name>
<evidence type="ECO:0000256" key="2">
    <source>
        <dbReference type="SAM" id="Phobius"/>
    </source>
</evidence>
<protein>
    <submittedName>
        <fullName evidence="3">Uncharacterized protein</fullName>
    </submittedName>
</protein>
<evidence type="ECO:0000313" key="3">
    <source>
        <dbReference type="EMBL" id="KAF2702666.1"/>
    </source>
</evidence>
<keyword evidence="2" id="KW-0812">Transmembrane</keyword>
<organism evidence="3 4">
    <name type="scientific">Pleomassaria siparia CBS 279.74</name>
    <dbReference type="NCBI Taxonomy" id="1314801"/>
    <lineage>
        <taxon>Eukaryota</taxon>
        <taxon>Fungi</taxon>
        <taxon>Dikarya</taxon>
        <taxon>Ascomycota</taxon>
        <taxon>Pezizomycotina</taxon>
        <taxon>Dothideomycetes</taxon>
        <taxon>Pleosporomycetidae</taxon>
        <taxon>Pleosporales</taxon>
        <taxon>Pleomassariaceae</taxon>
        <taxon>Pleomassaria</taxon>
    </lineage>
</organism>
<keyword evidence="2" id="KW-1133">Transmembrane helix</keyword>
<gene>
    <name evidence="3" type="ORF">K504DRAFT_464945</name>
</gene>
<keyword evidence="2" id="KW-0472">Membrane</keyword>
<feature type="region of interest" description="Disordered" evidence="1">
    <location>
        <begin position="76"/>
        <end position="97"/>
    </location>
</feature>
<proteinExistence type="predicted"/>
<accession>A0A6G1JPZ0</accession>
<dbReference type="Proteomes" id="UP000799428">
    <property type="component" value="Unassembled WGS sequence"/>
</dbReference>
<feature type="transmembrane region" description="Helical" evidence="2">
    <location>
        <begin position="12"/>
        <end position="30"/>
    </location>
</feature>
<dbReference type="AlphaFoldDB" id="A0A6G1JPZ0"/>
<reference evidence="3" key="1">
    <citation type="journal article" date="2020" name="Stud. Mycol.">
        <title>101 Dothideomycetes genomes: a test case for predicting lifestyles and emergence of pathogens.</title>
        <authorList>
            <person name="Haridas S."/>
            <person name="Albert R."/>
            <person name="Binder M."/>
            <person name="Bloem J."/>
            <person name="Labutti K."/>
            <person name="Salamov A."/>
            <person name="Andreopoulos B."/>
            <person name="Baker S."/>
            <person name="Barry K."/>
            <person name="Bills G."/>
            <person name="Bluhm B."/>
            <person name="Cannon C."/>
            <person name="Castanera R."/>
            <person name="Culley D."/>
            <person name="Daum C."/>
            <person name="Ezra D."/>
            <person name="Gonzalez J."/>
            <person name="Henrissat B."/>
            <person name="Kuo A."/>
            <person name="Liang C."/>
            <person name="Lipzen A."/>
            <person name="Lutzoni F."/>
            <person name="Magnuson J."/>
            <person name="Mondo S."/>
            <person name="Nolan M."/>
            <person name="Ohm R."/>
            <person name="Pangilinan J."/>
            <person name="Park H.-J."/>
            <person name="Ramirez L."/>
            <person name="Alfaro M."/>
            <person name="Sun H."/>
            <person name="Tritt A."/>
            <person name="Yoshinaga Y."/>
            <person name="Zwiers L.-H."/>
            <person name="Turgeon B."/>
            <person name="Goodwin S."/>
            <person name="Spatafora J."/>
            <person name="Crous P."/>
            <person name="Grigoriev I."/>
        </authorList>
    </citation>
    <scope>NUCLEOTIDE SEQUENCE</scope>
    <source>
        <strain evidence="3">CBS 279.74</strain>
    </source>
</reference>
<evidence type="ECO:0000313" key="4">
    <source>
        <dbReference type="Proteomes" id="UP000799428"/>
    </source>
</evidence>
<keyword evidence="4" id="KW-1185">Reference proteome</keyword>